<organism evidence="2">
    <name type="scientific">Camponotus floridanus</name>
    <name type="common">Florida carpenter ant</name>
    <dbReference type="NCBI Taxonomy" id="104421"/>
    <lineage>
        <taxon>Eukaryota</taxon>
        <taxon>Metazoa</taxon>
        <taxon>Ecdysozoa</taxon>
        <taxon>Arthropoda</taxon>
        <taxon>Hexapoda</taxon>
        <taxon>Insecta</taxon>
        <taxon>Pterygota</taxon>
        <taxon>Neoptera</taxon>
        <taxon>Endopterygota</taxon>
        <taxon>Hymenoptera</taxon>
        <taxon>Apocrita</taxon>
        <taxon>Aculeata</taxon>
        <taxon>Formicoidea</taxon>
        <taxon>Formicidae</taxon>
        <taxon>Formicinae</taxon>
        <taxon>Camponotus</taxon>
    </lineage>
</organism>
<evidence type="ECO:0000313" key="1">
    <source>
        <dbReference type="EMBL" id="EFN71663.1"/>
    </source>
</evidence>
<dbReference type="InParanoid" id="E2A4I0"/>
<accession>E2A4I0</accession>
<evidence type="ECO:0000313" key="2">
    <source>
        <dbReference type="Proteomes" id="UP000000311"/>
    </source>
</evidence>
<dbReference type="AlphaFoldDB" id="E2A4I0"/>
<name>E2A4I0_CAMFO</name>
<feature type="non-terminal residue" evidence="1">
    <location>
        <position position="1"/>
    </location>
</feature>
<proteinExistence type="predicted"/>
<keyword evidence="2" id="KW-1185">Reference proteome</keyword>
<gene>
    <name evidence="1" type="ORF">EAG_10094</name>
</gene>
<feature type="non-terminal residue" evidence="1">
    <location>
        <position position="27"/>
    </location>
</feature>
<sequence length="27" mass="3193">KVLHPPLQSDLNPIENLWNQLDPNIRK</sequence>
<dbReference type="EMBL" id="GL436664">
    <property type="protein sequence ID" value="EFN71663.1"/>
    <property type="molecule type" value="Genomic_DNA"/>
</dbReference>
<reference evidence="1 2" key="1">
    <citation type="journal article" date="2010" name="Science">
        <title>Genomic comparison of the ants Camponotus floridanus and Harpegnathos saltator.</title>
        <authorList>
            <person name="Bonasio R."/>
            <person name="Zhang G."/>
            <person name="Ye C."/>
            <person name="Mutti N.S."/>
            <person name="Fang X."/>
            <person name="Qin N."/>
            <person name="Donahue G."/>
            <person name="Yang P."/>
            <person name="Li Q."/>
            <person name="Li C."/>
            <person name="Zhang P."/>
            <person name="Huang Z."/>
            <person name="Berger S.L."/>
            <person name="Reinberg D."/>
            <person name="Wang J."/>
            <person name="Liebig J."/>
        </authorList>
    </citation>
    <scope>NUCLEOTIDE SEQUENCE [LARGE SCALE GENOMIC DNA]</scope>
    <source>
        <strain evidence="2">C129</strain>
    </source>
</reference>
<protein>
    <submittedName>
        <fullName evidence="1">Uncharacterized protein</fullName>
    </submittedName>
</protein>
<dbReference type="Proteomes" id="UP000000311">
    <property type="component" value="Unassembled WGS sequence"/>
</dbReference>